<dbReference type="PROSITE" id="PS51194">
    <property type="entry name" value="HELICASE_CTER"/>
    <property type="match status" value="1"/>
</dbReference>
<evidence type="ECO:0000313" key="2">
    <source>
        <dbReference type="EMBL" id="MFC4557301.1"/>
    </source>
</evidence>
<keyword evidence="2" id="KW-0067">ATP-binding</keyword>
<dbReference type="RefSeq" id="WP_390293246.1">
    <property type="nucleotide sequence ID" value="NZ_JBHSFU010000003.1"/>
</dbReference>
<name>A0ABV9DGL6_9BACI</name>
<dbReference type="SUPFAM" id="SSF52540">
    <property type="entry name" value="P-loop containing nucleoside triphosphate hydrolases"/>
    <property type="match status" value="1"/>
</dbReference>
<dbReference type="Proteomes" id="UP001595989">
    <property type="component" value="Unassembled WGS sequence"/>
</dbReference>
<reference evidence="3" key="1">
    <citation type="journal article" date="2019" name="Int. J. Syst. Evol. Microbiol.">
        <title>The Global Catalogue of Microorganisms (GCM) 10K type strain sequencing project: providing services to taxonomists for standard genome sequencing and annotation.</title>
        <authorList>
            <consortium name="The Broad Institute Genomics Platform"/>
            <consortium name="The Broad Institute Genome Sequencing Center for Infectious Disease"/>
            <person name="Wu L."/>
            <person name="Ma J."/>
        </authorList>
    </citation>
    <scope>NUCLEOTIDE SEQUENCE [LARGE SCALE GENOMIC DNA]</scope>
    <source>
        <strain evidence="3">CGMCC 4.7426</strain>
    </source>
</reference>
<evidence type="ECO:0000259" key="1">
    <source>
        <dbReference type="PROSITE" id="PS51194"/>
    </source>
</evidence>
<dbReference type="CDD" id="cd18785">
    <property type="entry name" value="SF2_C"/>
    <property type="match status" value="1"/>
</dbReference>
<dbReference type="Gene3D" id="3.40.50.300">
    <property type="entry name" value="P-loop containing nucleotide triphosphate hydrolases"/>
    <property type="match status" value="1"/>
</dbReference>
<dbReference type="InterPro" id="IPR027417">
    <property type="entry name" value="P-loop_NTPase"/>
</dbReference>
<dbReference type="Pfam" id="PF00271">
    <property type="entry name" value="Helicase_C"/>
    <property type="match status" value="1"/>
</dbReference>
<proteinExistence type="predicted"/>
<protein>
    <submittedName>
        <fullName evidence="2">DISARM system helicase DrmA</fullName>
    </submittedName>
</protein>
<dbReference type="NCBIfam" id="NF038325">
    <property type="entry name" value="DISARM_DrmAS"/>
    <property type="match status" value="1"/>
</dbReference>
<dbReference type="GO" id="GO:0004386">
    <property type="term" value="F:helicase activity"/>
    <property type="evidence" value="ECO:0007669"/>
    <property type="project" value="UniProtKB-KW"/>
</dbReference>
<accession>A0ABV9DGL6</accession>
<keyword evidence="3" id="KW-1185">Reference proteome</keyword>
<keyword evidence="2" id="KW-0378">Hydrolase</keyword>
<dbReference type="SMART" id="SM00490">
    <property type="entry name" value="HELICc"/>
    <property type="match status" value="1"/>
</dbReference>
<dbReference type="InterPro" id="IPR001650">
    <property type="entry name" value="Helicase_C-like"/>
</dbReference>
<sequence length="1099" mass="126620">MKLFNYLTENKQLKLQDANKINPYWSEKAIKRFVNDYPENFMIKGGQVLLWQKEEPRKKDMQPFVDKRKEVIKEMEKYLIGPFDPDEELGKKNNPMNLYLTGKLVPIGSTKDVINEIEEDIQTKQLAKEEKLDEVISNRHVFRPSSMGFSFKMKRLTEITVDISWGMYVEDSHKRMEKVDSFTFVPGNKEISSEHEPAKILCQMKEQDNIFHVSLFLINAFVREETFPKQDEVMFQTKMKVTVDKELIKSFTSKADQHNYEDELLYGDVPEYAVGHGVGVDWKEIGNNFSIESTWMPFHEMPLVEHRKIKDVTYSMKELATIDASTLKQKLSVIPTSYREWLAKQKKYIDTLEPHLKKVAEQKINDIEIIISRVEEGIRIITKSEDSNELEAFRFANRAMMIQQARTRVALKYRSNNERIEPVYEGEWRLFQITFILMNIAGISDKNHNDRDIVDLIWFPTGGGKTEAYLGVAAFLISYRRLIGDVKDVGSYAGVTVFMRYTLRLLTTQQFQRATALVCAAESIRNGDPHKYGKEPFRIGLWIGASSSPNKFQDAKEKLSEILDGNDVQEGNPMQVTHCPWCGTDLRPEDYEITSSNQYIRCHYSECEFSRGDGIPALTIDEAIYQHVPTILIGTVDKVAQIAWKDDMYELFGLKNQYNIKKGFIFDENNKRGYQKINRLEPPELIIQDEMHLISGPLGSMTGLYEIAVDYLCQYKGKGPKIIASTATIRGAEEQVRKLYGRKVSQFPLPVKDPSDNFVSYQVPVKEKPGRLYIGICAPGVSGKIHTIHIYSALLSIAEKIKDDYIDPYWTILGYFNTVKELSGTTTLFKDEIPVRLKLLNKGEKLKRELTFEEMTSRRKAREIPQLLSKMEQTVDDKGSLSAVLATNMISVGVDINRLGLMVMHNQPKTSSEYIQATSRVGRSYPGIVLTAYNSLRPRDLSHYERFKAYHSAIYRYVEPTSVTSFSRGSINRGLVGVVVGAIRQSFPEISKTNSAGEFNYNDEVQKVKEFLIKRAKRTGDIDLAFLESEFERILLWWDNLSSNNEQVSYRDYKFRRRDLPYLLREFSETNVENGSKPAMQSLRSVEGSIKVKELWEDE</sequence>
<keyword evidence="2" id="KW-0547">Nucleotide-binding</keyword>
<gene>
    <name evidence="2" type="primary">drmA</name>
    <name evidence="2" type="ORF">ACFO3D_03635</name>
</gene>
<keyword evidence="2" id="KW-0347">Helicase</keyword>
<organism evidence="2 3">
    <name type="scientific">Virgibacillus kekensis</name>
    <dbReference type="NCBI Taxonomy" id="202261"/>
    <lineage>
        <taxon>Bacteria</taxon>
        <taxon>Bacillati</taxon>
        <taxon>Bacillota</taxon>
        <taxon>Bacilli</taxon>
        <taxon>Bacillales</taxon>
        <taxon>Bacillaceae</taxon>
        <taxon>Virgibacillus</taxon>
    </lineage>
</organism>
<feature type="domain" description="Helicase C-terminal" evidence="1">
    <location>
        <begin position="800"/>
        <end position="967"/>
    </location>
</feature>
<comment type="caution">
    <text evidence="2">The sequence shown here is derived from an EMBL/GenBank/DDBJ whole genome shotgun (WGS) entry which is preliminary data.</text>
</comment>
<evidence type="ECO:0000313" key="3">
    <source>
        <dbReference type="Proteomes" id="UP001595989"/>
    </source>
</evidence>
<dbReference type="EMBL" id="JBHSFU010000003">
    <property type="protein sequence ID" value="MFC4557301.1"/>
    <property type="molecule type" value="Genomic_DNA"/>
</dbReference>